<reference evidence="2 3" key="1">
    <citation type="journal article" date="2013" name="BMC Genomics">
        <title>The genome and transcriptome of the pine saprophyte Ophiostoma piceae, and a comparison with the bark beetle-associated pine pathogen Grosmannia clavigera.</title>
        <authorList>
            <person name="Haridas S."/>
            <person name="Wang Y."/>
            <person name="Lim L."/>
            <person name="Massoumi Alamouti S."/>
            <person name="Jackman S."/>
            <person name="Docking R."/>
            <person name="Robertson G."/>
            <person name="Birol I."/>
            <person name="Bohlmann J."/>
            <person name="Breuil C."/>
        </authorList>
    </citation>
    <scope>NUCLEOTIDE SEQUENCE [LARGE SCALE GENOMIC DNA]</scope>
    <source>
        <strain evidence="2 3">UAMH 11346</strain>
    </source>
</reference>
<protein>
    <submittedName>
        <fullName evidence="2">Uncharacterized protein</fullName>
    </submittedName>
</protein>
<gene>
    <name evidence="2" type="ORF">F503_02747</name>
</gene>
<dbReference type="VEuPathDB" id="FungiDB:F503_02747"/>
<dbReference type="AlphaFoldDB" id="S3BZC4"/>
<sequence>MESPKPEFHVPGAYHFDNLALNGHRSLPVRALGADVFLPPADLARSTGSLFSDMSITTSATNNHEYASMTAKRKRPAQDFSRESTPVAGEYTLAGQIDVDGTQSSQGMDESAYYSDVEYRRQLGPSQDSHISHTHLAHDGVVGPGGEKWTVLHALGNVVGKVWDFCTAGAFRGFHAGGGDGYDWETGKPTDQHQQATKAPTGIIFSNAAHETEEDPSLKFELSPTGPSPLAMGGFTADGERITTTYTYAPDRKESSGTPPPRRNGKRRQVGPFGDELNRNWVMVDTSQRGGASRQASRASSSATMKNPLMARSRTPDRRSSQYRTSKSSTVTPGTATSSRRISTPISRLGPGTPSTSTAQGRRQQRVSHAGSPSLSTREPASFASPRATTPLGSRRATMAGGFQTSCSPGGGSRIPVPSTEQTQNPFSRMSSASRPSSSLEHRSSSSLSSSPGHRRSYSAKVGSDAIGREGRQKSPKKIGALGSFEESPRLTEEAKRLAARKMVAERDADAKMEALNYQLQQMIRQGREALGTTFEVDVGDGDEGEEGDEYWADDL</sequence>
<evidence type="ECO:0000313" key="3">
    <source>
        <dbReference type="Proteomes" id="UP000016923"/>
    </source>
</evidence>
<dbReference type="STRING" id="1262450.S3BZC4"/>
<dbReference type="OMA" id="GAFKGFY"/>
<organism evidence="2 3">
    <name type="scientific">Ophiostoma piceae (strain UAMH 11346)</name>
    <name type="common">Sap stain fungus</name>
    <dbReference type="NCBI Taxonomy" id="1262450"/>
    <lineage>
        <taxon>Eukaryota</taxon>
        <taxon>Fungi</taxon>
        <taxon>Dikarya</taxon>
        <taxon>Ascomycota</taxon>
        <taxon>Pezizomycotina</taxon>
        <taxon>Sordariomycetes</taxon>
        <taxon>Sordariomycetidae</taxon>
        <taxon>Ophiostomatales</taxon>
        <taxon>Ophiostomataceae</taxon>
        <taxon>Ophiostoma</taxon>
    </lineage>
</organism>
<evidence type="ECO:0000313" key="2">
    <source>
        <dbReference type="EMBL" id="EPE06619.1"/>
    </source>
</evidence>
<dbReference type="eggNOG" id="ENOG502SQZN">
    <property type="taxonomic scope" value="Eukaryota"/>
</dbReference>
<dbReference type="EMBL" id="KE148153">
    <property type="protein sequence ID" value="EPE06619.1"/>
    <property type="molecule type" value="Genomic_DNA"/>
</dbReference>
<feature type="compositionally biased region" description="Polar residues" evidence="1">
    <location>
        <begin position="353"/>
        <end position="362"/>
    </location>
</feature>
<dbReference type="Proteomes" id="UP000016923">
    <property type="component" value="Unassembled WGS sequence"/>
</dbReference>
<feature type="compositionally biased region" description="Low complexity" evidence="1">
    <location>
        <begin position="337"/>
        <end position="348"/>
    </location>
</feature>
<feature type="compositionally biased region" description="Polar residues" evidence="1">
    <location>
        <begin position="322"/>
        <end position="336"/>
    </location>
</feature>
<name>S3BZC4_OPHP1</name>
<dbReference type="HOGENOM" id="CLU_026242_1_0_1"/>
<accession>S3BZC4</accession>
<feature type="compositionally biased region" description="Acidic residues" evidence="1">
    <location>
        <begin position="538"/>
        <end position="556"/>
    </location>
</feature>
<dbReference type="OrthoDB" id="5138418at2759"/>
<keyword evidence="3" id="KW-1185">Reference proteome</keyword>
<feature type="region of interest" description="Disordered" evidence="1">
    <location>
        <begin position="210"/>
        <end position="490"/>
    </location>
</feature>
<feature type="region of interest" description="Disordered" evidence="1">
    <location>
        <begin position="537"/>
        <end position="556"/>
    </location>
</feature>
<feature type="compositionally biased region" description="Low complexity" evidence="1">
    <location>
        <begin position="287"/>
        <end position="303"/>
    </location>
</feature>
<proteinExistence type="predicted"/>
<feature type="compositionally biased region" description="Low complexity" evidence="1">
    <location>
        <begin position="428"/>
        <end position="452"/>
    </location>
</feature>
<evidence type="ECO:0000256" key="1">
    <source>
        <dbReference type="SAM" id="MobiDB-lite"/>
    </source>
</evidence>